<protein>
    <submittedName>
        <fullName evidence="1">Uncharacterized protein</fullName>
    </submittedName>
</protein>
<dbReference type="EMBL" id="LN718971">
    <property type="protein sequence ID" value="CEP07083.1"/>
    <property type="molecule type" value="Genomic_DNA"/>
</dbReference>
<dbReference type="AlphaFoldDB" id="A0A0B7MVF5"/>
<gene>
    <name evidence="1" type="primary">PARPA_00352.1 scaffold 630</name>
</gene>
<name>A0A0B7MVF5_9FUNG</name>
<reference evidence="1 2" key="1">
    <citation type="submission" date="2014-09" db="EMBL/GenBank/DDBJ databases">
        <authorList>
            <person name="Ellenberger Sabrina"/>
        </authorList>
    </citation>
    <scope>NUCLEOTIDE SEQUENCE [LARGE SCALE GENOMIC DNA]</scope>
    <source>
        <strain evidence="1 2">CBS 412.66</strain>
    </source>
</reference>
<evidence type="ECO:0000313" key="2">
    <source>
        <dbReference type="Proteomes" id="UP000054107"/>
    </source>
</evidence>
<proteinExistence type="predicted"/>
<dbReference type="STRING" id="35722.A0A0B7MVF5"/>
<keyword evidence="2" id="KW-1185">Reference proteome</keyword>
<sequence>MYALITSSIRIDVDEIPTIGASSSNGFTPTKATQLFVQQSHLEYFTRMFGLQSHQCESTDSYQRLLYPFDQYSQLRQLRSKFHRLSTYLCCRSSSEFTNDIRARPLTIWTLADHDHHGSGDSDGRLASCLFRSIVSSVWGKGDQAAIDVRLALHVIFR</sequence>
<dbReference type="OrthoDB" id="2250876at2759"/>
<dbReference type="Proteomes" id="UP000054107">
    <property type="component" value="Unassembled WGS sequence"/>
</dbReference>
<organism evidence="1 2">
    <name type="scientific">Parasitella parasitica</name>
    <dbReference type="NCBI Taxonomy" id="35722"/>
    <lineage>
        <taxon>Eukaryota</taxon>
        <taxon>Fungi</taxon>
        <taxon>Fungi incertae sedis</taxon>
        <taxon>Mucoromycota</taxon>
        <taxon>Mucoromycotina</taxon>
        <taxon>Mucoromycetes</taxon>
        <taxon>Mucorales</taxon>
        <taxon>Mucorineae</taxon>
        <taxon>Mucoraceae</taxon>
        <taxon>Parasitella</taxon>
    </lineage>
</organism>
<accession>A0A0B7MVF5</accession>
<evidence type="ECO:0000313" key="1">
    <source>
        <dbReference type="EMBL" id="CEP07083.1"/>
    </source>
</evidence>